<evidence type="ECO:0000313" key="2">
    <source>
        <dbReference type="EMBL" id="CAH3186369.1"/>
    </source>
</evidence>
<feature type="domain" description="Integrase catalytic" evidence="1">
    <location>
        <begin position="225"/>
        <end position="408"/>
    </location>
</feature>
<organism evidence="2 3">
    <name type="scientific">Porites evermanni</name>
    <dbReference type="NCBI Taxonomy" id="104178"/>
    <lineage>
        <taxon>Eukaryota</taxon>
        <taxon>Metazoa</taxon>
        <taxon>Cnidaria</taxon>
        <taxon>Anthozoa</taxon>
        <taxon>Hexacorallia</taxon>
        <taxon>Scleractinia</taxon>
        <taxon>Fungiina</taxon>
        <taxon>Poritidae</taxon>
        <taxon>Porites</taxon>
    </lineage>
</organism>
<dbReference type="PANTHER" id="PTHR46791:SF4">
    <property type="match status" value="1"/>
</dbReference>
<evidence type="ECO:0000313" key="3">
    <source>
        <dbReference type="Proteomes" id="UP001159427"/>
    </source>
</evidence>
<dbReference type="InterPro" id="IPR001584">
    <property type="entry name" value="Integrase_cat-core"/>
</dbReference>
<comment type="caution">
    <text evidence="2">The sequence shown here is derived from an EMBL/GenBank/DDBJ whole genome shotgun (WGS) entry which is preliminary data.</text>
</comment>
<dbReference type="Pfam" id="PF24764">
    <property type="entry name" value="rva_4"/>
    <property type="match status" value="1"/>
</dbReference>
<keyword evidence="3" id="KW-1185">Reference proteome</keyword>
<name>A0ABN8S4F9_9CNID</name>
<feature type="non-terminal residue" evidence="2">
    <location>
        <position position="1"/>
    </location>
</feature>
<reference evidence="2 3" key="1">
    <citation type="submission" date="2022-05" db="EMBL/GenBank/DDBJ databases">
        <authorList>
            <consortium name="Genoscope - CEA"/>
            <person name="William W."/>
        </authorList>
    </citation>
    <scope>NUCLEOTIDE SEQUENCE [LARGE SCALE GENOMIC DNA]</scope>
</reference>
<sequence length="497" mass="57502">ELPSLLEQADRHLHCDNVNILDNVRRRLDDYYVAIRAILQHCMEQEDCHDLLVILREIHDRLFRLLEQYHRLCNFSTEGDDPLECNVGHSFVTQEPSARGRRRLEIDEETLSELHSIYYAWSAVACETGVSYRTILRRRHELGFPIANRAGPRNTFCNITDDDLCNVVREVLQTMPDAGETYIIGAIRSRGMIVQRWRIRQAIQTVDPISRALTRTFAVVRRVYNVVCPNELWHIDGHHKLVRWRFVIHGGIDGFSRSIVYLRCCSNNKAETVLALFLDASERFGLPSRVRSDFGTENVDVARYMLQHPQRGINRGSMITGRSVHNQRIERLWLEVKMKVVSYYKSIFHFLEERNLLDPLSEMHLCALQYVYCPRINRSLEELTNSWNNHPLRTMGNRSPRQLWISGLTATANSDYAAVHSIFNISEEWNDYGVDGDGPLPDMDADNDVEVPESAITLNTAQHYQLQASIDPLSEDFNHGVTLYMSALRTVQEFFTV</sequence>
<proteinExistence type="predicted"/>
<dbReference type="PANTHER" id="PTHR46791">
    <property type="entry name" value="EXPRESSED PROTEIN"/>
    <property type="match status" value="1"/>
</dbReference>
<dbReference type="SUPFAM" id="SSF53098">
    <property type="entry name" value="Ribonuclease H-like"/>
    <property type="match status" value="1"/>
</dbReference>
<dbReference type="InterPro" id="IPR012337">
    <property type="entry name" value="RNaseH-like_sf"/>
</dbReference>
<dbReference type="InterPro" id="IPR058913">
    <property type="entry name" value="Integrase_dom_put"/>
</dbReference>
<dbReference type="Gene3D" id="3.30.420.10">
    <property type="entry name" value="Ribonuclease H-like superfamily/Ribonuclease H"/>
    <property type="match status" value="1"/>
</dbReference>
<accession>A0ABN8S4F9</accession>
<dbReference type="InterPro" id="IPR036397">
    <property type="entry name" value="RNaseH_sf"/>
</dbReference>
<gene>
    <name evidence="2" type="ORF">PEVE_00016845</name>
</gene>
<dbReference type="Proteomes" id="UP001159427">
    <property type="component" value="Unassembled WGS sequence"/>
</dbReference>
<evidence type="ECO:0000259" key="1">
    <source>
        <dbReference type="PROSITE" id="PS50994"/>
    </source>
</evidence>
<protein>
    <recommendedName>
        <fullName evidence="1">Integrase catalytic domain-containing protein</fullName>
    </recommendedName>
</protein>
<dbReference type="PROSITE" id="PS50994">
    <property type="entry name" value="INTEGRASE"/>
    <property type="match status" value="1"/>
</dbReference>
<dbReference type="EMBL" id="CALNXI010002330">
    <property type="protein sequence ID" value="CAH3186369.1"/>
    <property type="molecule type" value="Genomic_DNA"/>
</dbReference>